<dbReference type="Gene3D" id="1.20.1440.120">
    <property type="entry name" value="Recombination protein O, C-terminal domain"/>
    <property type="match status" value="1"/>
</dbReference>
<dbReference type="Pfam" id="PF11967">
    <property type="entry name" value="RecO_N"/>
    <property type="match status" value="1"/>
</dbReference>
<gene>
    <name evidence="7 9" type="primary">recO</name>
    <name evidence="9" type="ORF">CO178_00775</name>
</gene>
<dbReference type="PANTHER" id="PTHR33991">
    <property type="entry name" value="DNA REPAIR PROTEIN RECO"/>
    <property type="match status" value="1"/>
</dbReference>
<keyword evidence="3 7" id="KW-0227">DNA damage</keyword>
<dbReference type="Proteomes" id="UP000230683">
    <property type="component" value="Unassembled WGS sequence"/>
</dbReference>
<comment type="function">
    <text evidence="7">Involved in DNA repair and RecF pathway recombination.</text>
</comment>
<dbReference type="GO" id="GO:0006310">
    <property type="term" value="P:DNA recombination"/>
    <property type="evidence" value="ECO:0007669"/>
    <property type="project" value="UniProtKB-UniRule"/>
</dbReference>
<dbReference type="SUPFAM" id="SSF50249">
    <property type="entry name" value="Nucleic acid-binding proteins"/>
    <property type="match status" value="1"/>
</dbReference>
<evidence type="ECO:0000313" key="10">
    <source>
        <dbReference type="Proteomes" id="UP000230683"/>
    </source>
</evidence>
<dbReference type="InterPro" id="IPR022572">
    <property type="entry name" value="DNA_rep/recomb_RecO_N"/>
</dbReference>
<dbReference type="Gene3D" id="2.40.50.140">
    <property type="entry name" value="Nucleic acid-binding proteins"/>
    <property type="match status" value="1"/>
</dbReference>
<evidence type="ECO:0000256" key="5">
    <source>
        <dbReference type="ARBA" id="ARBA00023204"/>
    </source>
</evidence>
<proteinExistence type="inferred from homology"/>
<keyword evidence="5 7" id="KW-0234">DNA repair</keyword>
<name>A0A2M7X4Y1_UNCKA</name>
<evidence type="ECO:0000256" key="4">
    <source>
        <dbReference type="ARBA" id="ARBA00023172"/>
    </source>
</evidence>
<dbReference type="SUPFAM" id="SSF57863">
    <property type="entry name" value="ArfGap/RecO-like zinc finger"/>
    <property type="match status" value="1"/>
</dbReference>
<dbReference type="EMBL" id="PFWY01000036">
    <property type="protein sequence ID" value="PJA41179.1"/>
    <property type="molecule type" value="Genomic_DNA"/>
</dbReference>
<evidence type="ECO:0000256" key="2">
    <source>
        <dbReference type="ARBA" id="ARBA00021310"/>
    </source>
</evidence>
<evidence type="ECO:0000259" key="8">
    <source>
        <dbReference type="Pfam" id="PF11967"/>
    </source>
</evidence>
<dbReference type="GO" id="GO:0043590">
    <property type="term" value="C:bacterial nucleoid"/>
    <property type="evidence" value="ECO:0007669"/>
    <property type="project" value="TreeGrafter"/>
</dbReference>
<dbReference type="InterPro" id="IPR042242">
    <property type="entry name" value="RecO_C"/>
</dbReference>
<dbReference type="InterPro" id="IPR037278">
    <property type="entry name" value="ARFGAP/RecO"/>
</dbReference>
<evidence type="ECO:0000256" key="1">
    <source>
        <dbReference type="ARBA" id="ARBA00007452"/>
    </source>
</evidence>
<keyword evidence="4 7" id="KW-0233">DNA recombination</keyword>
<dbReference type="AlphaFoldDB" id="A0A2M7X4Y1"/>
<dbReference type="InterPro" id="IPR003717">
    <property type="entry name" value="RecO"/>
</dbReference>
<dbReference type="HAMAP" id="MF_00201">
    <property type="entry name" value="RecO"/>
    <property type="match status" value="1"/>
</dbReference>
<comment type="similarity">
    <text evidence="1 7">Belongs to the RecO family.</text>
</comment>
<organism evidence="9 10">
    <name type="scientific">candidate division WWE3 bacterium CG_4_9_14_3_um_filter_34_6</name>
    <dbReference type="NCBI Taxonomy" id="1975079"/>
    <lineage>
        <taxon>Bacteria</taxon>
        <taxon>Katanobacteria</taxon>
    </lineage>
</organism>
<reference evidence="10" key="1">
    <citation type="submission" date="2017-09" db="EMBL/GenBank/DDBJ databases">
        <title>Depth-based differentiation of microbial function through sediment-hosted aquifers and enrichment of novel symbionts in the deep terrestrial subsurface.</title>
        <authorList>
            <person name="Probst A.J."/>
            <person name="Ladd B."/>
            <person name="Jarett J.K."/>
            <person name="Geller-Mcgrath D.E."/>
            <person name="Sieber C.M.K."/>
            <person name="Emerson J.B."/>
            <person name="Anantharaman K."/>
            <person name="Thomas B.C."/>
            <person name="Malmstrom R."/>
            <person name="Stieglmeier M."/>
            <person name="Klingl A."/>
            <person name="Woyke T."/>
            <person name="Ryan C.M."/>
            <person name="Banfield J.F."/>
        </authorList>
    </citation>
    <scope>NUCLEOTIDE SEQUENCE [LARGE SCALE GENOMIC DNA]</scope>
</reference>
<evidence type="ECO:0000313" key="9">
    <source>
        <dbReference type="EMBL" id="PJA41179.1"/>
    </source>
</evidence>
<protein>
    <recommendedName>
        <fullName evidence="2 7">DNA repair protein RecO</fullName>
    </recommendedName>
    <alternativeName>
        <fullName evidence="6 7">Recombination protein O</fullName>
    </alternativeName>
</protein>
<evidence type="ECO:0000256" key="3">
    <source>
        <dbReference type="ARBA" id="ARBA00022763"/>
    </source>
</evidence>
<feature type="domain" description="DNA replication/recombination mediator RecO N-terminal" evidence="8">
    <location>
        <begin position="5"/>
        <end position="81"/>
    </location>
</feature>
<dbReference type="InterPro" id="IPR012340">
    <property type="entry name" value="NA-bd_OB-fold"/>
</dbReference>
<sequence>MSSKYIQTEGIVLKRINYKDSDKIITIYTKDLGKISCTAKGIRKVNSRKKSHLELLNLTNIYIVESHGRYIITQAQSTSTFQNIKKDLQSTQMAYYILEIFEKLIPEHEANLNLFRFITKTIEYLNIQTSPNILNAFNIKLLRILGFYNRSEIQQLPKNMKEYINRLETSEYKDIINIEEDYEVTKNTHLFLRDYTEGVLERQIKTQVTLIEPNLFV</sequence>
<evidence type="ECO:0000256" key="7">
    <source>
        <dbReference type="HAMAP-Rule" id="MF_00201"/>
    </source>
</evidence>
<evidence type="ECO:0000256" key="6">
    <source>
        <dbReference type="ARBA" id="ARBA00033409"/>
    </source>
</evidence>
<dbReference type="GO" id="GO:0006302">
    <property type="term" value="P:double-strand break repair"/>
    <property type="evidence" value="ECO:0007669"/>
    <property type="project" value="TreeGrafter"/>
</dbReference>
<dbReference type="Pfam" id="PF02565">
    <property type="entry name" value="RecO_C"/>
    <property type="match status" value="1"/>
</dbReference>
<accession>A0A2M7X4Y1</accession>
<comment type="caution">
    <text evidence="9">The sequence shown here is derived from an EMBL/GenBank/DDBJ whole genome shotgun (WGS) entry which is preliminary data.</text>
</comment>
<dbReference type="PANTHER" id="PTHR33991:SF1">
    <property type="entry name" value="DNA REPAIR PROTEIN RECO"/>
    <property type="match status" value="1"/>
</dbReference>
<dbReference type="NCBIfam" id="TIGR00613">
    <property type="entry name" value="reco"/>
    <property type="match status" value="1"/>
</dbReference>